<keyword evidence="2" id="KW-0472">Membrane</keyword>
<dbReference type="InterPro" id="IPR039058">
    <property type="entry name" value="Yippee_fam"/>
</dbReference>
<organism evidence="4 5">
    <name type="scientific">Apostasia shenzhenica</name>
    <dbReference type="NCBI Taxonomy" id="1088818"/>
    <lineage>
        <taxon>Eukaryota</taxon>
        <taxon>Viridiplantae</taxon>
        <taxon>Streptophyta</taxon>
        <taxon>Embryophyta</taxon>
        <taxon>Tracheophyta</taxon>
        <taxon>Spermatophyta</taxon>
        <taxon>Magnoliopsida</taxon>
        <taxon>Liliopsida</taxon>
        <taxon>Asparagales</taxon>
        <taxon>Orchidaceae</taxon>
        <taxon>Apostasioideae</taxon>
        <taxon>Apostasia</taxon>
    </lineage>
</organism>
<dbReference type="AlphaFoldDB" id="A0A2I0AAJ7"/>
<keyword evidence="2" id="KW-1133">Transmembrane helix</keyword>
<dbReference type="PROSITE" id="PS51792">
    <property type="entry name" value="YIPPEE"/>
    <property type="match status" value="1"/>
</dbReference>
<dbReference type="STRING" id="1088818.A0A2I0AAJ7"/>
<evidence type="ECO:0000259" key="3">
    <source>
        <dbReference type="PROSITE" id="PS51792"/>
    </source>
</evidence>
<feature type="region of interest" description="Disordered" evidence="1">
    <location>
        <begin position="1"/>
        <end position="20"/>
    </location>
</feature>
<accession>A0A2I0AAJ7</accession>
<protein>
    <submittedName>
        <fullName evidence="4">Protein yippee-like</fullName>
    </submittedName>
</protein>
<keyword evidence="5" id="KW-1185">Reference proteome</keyword>
<feature type="transmembrane region" description="Helical" evidence="2">
    <location>
        <begin position="136"/>
        <end position="156"/>
    </location>
</feature>
<feature type="compositionally biased region" description="Polar residues" evidence="1">
    <location>
        <begin position="1"/>
        <end position="10"/>
    </location>
</feature>
<dbReference type="OrthoDB" id="6407410at2759"/>
<evidence type="ECO:0000313" key="4">
    <source>
        <dbReference type="EMBL" id="PKA52568.1"/>
    </source>
</evidence>
<reference evidence="4 5" key="1">
    <citation type="journal article" date="2017" name="Nature">
        <title>The Apostasia genome and the evolution of orchids.</title>
        <authorList>
            <person name="Zhang G.Q."/>
            <person name="Liu K.W."/>
            <person name="Li Z."/>
            <person name="Lohaus R."/>
            <person name="Hsiao Y.Y."/>
            <person name="Niu S.C."/>
            <person name="Wang J.Y."/>
            <person name="Lin Y.C."/>
            <person name="Xu Q."/>
            <person name="Chen L.J."/>
            <person name="Yoshida K."/>
            <person name="Fujiwara S."/>
            <person name="Wang Z.W."/>
            <person name="Zhang Y.Q."/>
            <person name="Mitsuda N."/>
            <person name="Wang M."/>
            <person name="Liu G.H."/>
            <person name="Pecoraro L."/>
            <person name="Huang H.X."/>
            <person name="Xiao X.J."/>
            <person name="Lin M."/>
            <person name="Wu X.Y."/>
            <person name="Wu W.L."/>
            <person name="Chen Y.Y."/>
            <person name="Chang S.B."/>
            <person name="Sakamoto S."/>
            <person name="Ohme-Takagi M."/>
            <person name="Yagi M."/>
            <person name="Zeng S.J."/>
            <person name="Shen C.Y."/>
            <person name="Yeh C.M."/>
            <person name="Luo Y.B."/>
            <person name="Tsai W.C."/>
            <person name="Van de Peer Y."/>
            <person name="Liu Z.J."/>
        </authorList>
    </citation>
    <scope>NUCLEOTIDE SEQUENCE [LARGE SCALE GENOMIC DNA]</scope>
    <source>
        <strain evidence="5">cv. Shenzhen</strain>
        <tissue evidence="4">Stem</tissue>
    </source>
</reference>
<dbReference type="InterPro" id="IPR034751">
    <property type="entry name" value="Yippee"/>
</dbReference>
<sequence>MIATQEQGSVTVGPARSAQVQGAGGHRCHCRMQSRRTWNQGQWGRWCVQCWRDPVCDAARHIERREKRENLKAGGSGREPGMGRIFTVELDGRIYRCRYCRTHLAVADDLISRGFFFNSLWVLINRAEMAKGNLSFLGASVLTFAWGFSSNICLGVRVERMMLSGMHTVADIFCCFCGQNVGWKYAEGLHASLSPSLFLSLHLPRVGGGGRGTACLLSLSFSCRSVGKAVEREREEGLLSLILLYSGVRNRTGSAGYWGRIDDTVEAEFFIDLRGSDDEIKLPLRAAGLRLLSDLEQVRMLLQNHR</sequence>
<dbReference type="EMBL" id="KZ452001">
    <property type="protein sequence ID" value="PKA52568.1"/>
    <property type="molecule type" value="Genomic_DNA"/>
</dbReference>
<evidence type="ECO:0000256" key="1">
    <source>
        <dbReference type="SAM" id="MobiDB-lite"/>
    </source>
</evidence>
<evidence type="ECO:0000313" key="5">
    <source>
        <dbReference type="Proteomes" id="UP000236161"/>
    </source>
</evidence>
<dbReference type="Proteomes" id="UP000236161">
    <property type="component" value="Unassembled WGS sequence"/>
</dbReference>
<evidence type="ECO:0000256" key="2">
    <source>
        <dbReference type="SAM" id="Phobius"/>
    </source>
</evidence>
<name>A0A2I0AAJ7_9ASPA</name>
<keyword evidence="2" id="KW-0812">Transmembrane</keyword>
<proteinExistence type="predicted"/>
<feature type="domain" description="Yippee" evidence="3">
    <location>
        <begin position="93"/>
        <end position="209"/>
    </location>
</feature>
<dbReference type="PANTHER" id="PTHR13848">
    <property type="entry name" value="PROTEIN YIPPEE-LIKE CG15309-RELATED"/>
    <property type="match status" value="1"/>
</dbReference>
<gene>
    <name evidence="4" type="ORF">AXF42_Ash001549</name>
</gene>